<evidence type="ECO:0000256" key="4">
    <source>
        <dbReference type="ARBA" id="ARBA00022448"/>
    </source>
</evidence>
<dbReference type="Proteomes" id="UP000239936">
    <property type="component" value="Unassembled WGS sequence"/>
</dbReference>
<dbReference type="PANTHER" id="PTHR43134:SF3">
    <property type="entry name" value="FLAGELLAR BIOSYNTHESIS PROTEIN FLHF"/>
    <property type="match status" value="1"/>
</dbReference>
<keyword evidence="16" id="KW-0966">Cell projection</keyword>
<dbReference type="EMBL" id="PPGH01000037">
    <property type="protein sequence ID" value="PQJ95773.1"/>
    <property type="molecule type" value="Genomic_DNA"/>
</dbReference>
<dbReference type="SMART" id="SM00962">
    <property type="entry name" value="SRP54"/>
    <property type="match status" value="1"/>
</dbReference>
<evidence type="ECO:0000256" key="3">
    <source>
        <dbReference type="ARBA" id="ARBA00014919"/>
    </source>
</evidence>
<dbReference type="FunFam" id="3.40.50.300:FF:000695">
    <property type="entry name" value="Flagellar biosynthesis regulator FlhF"/>
    <property type="match status" value="1"/>
</dbReference>
<comment type="caution">
    <text evidence="16">The sequence shown here is derived from an EMBL/GenBank/DDBJ whole genome shotgun (WGS) entry which is preliminary data.</text>
</comment>
<dbReference type="InterPro" id="IPR000897">
    <property type="entry name" value="SRP54_GTPase_dom"/>
</dbReference>
<dbReference type="InterPro" id="IPR027417">
    <property type="entry name" value="P-loop_NTPase"/>
</dbReference>
<dbReference type="NCBIfam" id="TIGR03499">
    <property type="entry name" value="FlhF"/>
    <property type="match status" value="1"/>
</dbReference>
<reference evidence="16 17" key="1">
    <citation type="submission" date="2018-01" db="EMBL/GenBank/DDBJ databases">
        <title>The complete genome sequence of Chromatium okenii LaCa, a purple sulfur bacterium with a turbulent life.</title>
        <authorList>
            <person name="Luedin S.M."/>
            <person name="Liechti N."/>
            <person name="Storelli N."/>
            <person name="Danza F."/>
            <person name="Wittwer M."/>
            <person name="Pothier J.F."/>
            <person name="Tonolla M.A."/>
        </authorList>
    </citation>
    <scope>NUCLEOTIDE SEQUENCE [LARGE SCALE GENOMIC DNA]</scope>
    <source>
        <strain evidence="16 17">LaCa</strain>
    </source>
</reference>
<dbReference type="GO" id="GO:0005886">
    <property type="term" value="C:plasma membrane"/>
    <property type="evidence" value="ECO:0007669"/>
    <property type="project" value="UniProtKB-SubCell"/>
</dbReference>
<dbReference type="GO" id="GO:0006614">
    <property type="term" value="P:SRP-dependent cotranslational protein targeting to membrane"/>
    <property type="evidence" value="ECO:0007669"/>
    <property type="project" value="UniProtKB-UniRule"/>
</dbReference>
<dbReference type="GO" id="GO:0003924">
    <property type="term" value="F:GTPase activity"/>
    <property type="evidence" value="ECO:0007669"/>
    <property type="project" value="UniProtKB-UniRule"/>
</dbReference>
<keyword evidence="4" id="KW-0813">Transport</keyword>
<feature type="domain" description="SRP54-type proteins GTP-binding" evidence="15">
    <location>
        <begin position="162"/>
        <end position="353"/>
    </location>
</feature>
<dbReference type="AlphaFoldDB" id="A0A2S7XQF6"/>
<name>A0A2S7XQF6_9GAMM</name>
<evidence type="ECO:0000313" key="16">
    <source>
        <dbReference type="EMBL" id="PQJ95773.1"/>
    </source>
</evidence>
<keyword evidence="10" id="KW-0472">Membrane</keyword>
<keyword evidence="16" id="KW-0969">Cilium</keyword>
<proteinExistence type="inferred from homology"/>
<dbReference type="PANTHER" id="PTHR43134">
    <property type="entry name" value="SIGNAL RECOGNITION PARTICLE RECEPTOR SUBUNIT ALPHA"/>
    <property type="match status" value="1"/>
</dbReference>
<dbReference type="Gene3D" id="1.20.120.1380">
    <property type="entry name" value="Flagellar FlhF biosynthesis protein, N domain"/>
    <property type="match status" value="1"/>
</dbReference>
<evidence type="ECO:0000256" key="12">
    <source>
        <dbReference type="ARBA" id="ARBA00025337"/>
    </source>
</evidence>
<evidence type="ECO:0000313" key="17">
    <source>
        <dbReference type="Proteomes" id="UP000239936"/>
    </source>
</evidence>
<evidence type="ECO:0000259" key="15">
    <source>
        <dbReference type="SMART" id="SM00962"/>
    </source>
</evidence>
<comment type="function">
    <text evidence="12">Necessary for flagellar biosynthesis. May be involved in translocation of the flagellum.</text>
</comment>
<evidence type="ECO:0000256" key="7">
    <source>
        <dbReference type="ARBA" id="ARBA00022795"/>
    </source>
</evidence>
<evidence type="ECO:0000256" key="10">
    <source>
        <dbReference type="ARBA" id="ARBA00023136"/>
    </source>
</evidence>
<organism evidence="16 17">
    <name type="scientific">Chromatium okenii</name>
    <dbReference type="NCBI Taxonomy" id="61644"/>
    <lineage>
        <taxon>Bacteria</taxon>
        <taxon>Pseudomonadati</taxon>
        <taxon>Pseudomonadota</taxon>
        <taxon>Gammaproteobacteria</taxon>
        <taxon>Chromatiales</taxon>
        <taxon>Chromatiaceae</taxon>
        <taxon>Chromatium</taxon>
    </lineage>
</organism>
<sequence>MNVRRYRARDMRDALRQVREQQGADAVILSSRRVDGVLEVVAACDPALAANVTESSDDAEMRPTSPTAVDPDLAAMRRELCDLRTLLMRQQVWSEQDQWMAQYPLAAECVERLRNCGFHEKLARSLAGSIQEDLTPETAWARLRTRLSASIATATPTVLERGGMLALIGPTGVGKTTTICRLALRQIRRLGRDAVSLVTLDRQRVGAYKQLQAFGQMAGIPVMLLESERDLVALADRAGDGKLILIDTEGQSARSAAERNLFAKVRHQLALETWLVIPATHQAAVLRQVLQAFQGSDPSALVLTKVDEAEQLGETLSVLLEQPLGLVFYSDGQRIDEDFHKADTTYLMSRALQEPTRPTARLIAERDAPAPMPSRRPQNRN</sequence>
<dbReference type="GO" id="GO:0005047">
    <property type="term" value="F:signal recognition particle binding"/>
    <property type="evidence" value="ECO:0007669"/>
    <property type="project" value="TreeGrafter"/>
</dbReference>
<evidence type="ECO:0000256" key="6">
    <source>
        <dbReference type="ARBA" id="ARBA00022741"/>
    </source>
</evidence>
<gene>
    <name evidence="16" type="primary">flhF</name>
    <name evidence="16" type="ORF">CXB77_13455</name>
</gene>
<dbReference type="SUPFAM" id="SSF52540">
    <property type="entry name" value="P-loop containing nucleoside triphosphate hydrolases"/>
    <property type="match status" value="1"/>
</dbReference>
<dbReference type="GO" id="GO:0044781">
    <property type="term" value="P:bacterial-type flagellum organization"/>
    <property type="evidence" value="ECO:0007669"/>
    <property type="project" value="UniProtKB-UniRule"/>
</dbReference>
<keyword evidence="9" id="KW-0342">GTP-binding</keyword>
<comment type="subcellular location">
    <subcellularLocation>
        <location evidence="1">Cell membrane</location>
        <topology evidence="1">Peripheral membrane protein</topology>
        <orientation evidence="1">Cytoplasmic side</orientation>
    </subcellularLocation>
</comment>
<evidence type="ECO:0000256" key="1">
    <source>
        <dbReference type="ARBA" id="ARBA00004413"/>
    </source>
</evidence>
<dbReference type="GO" id="GO:0005525">
    <property type="term" value="F:GTP binding"/>
    <property type="evidence" value="ECO:0007669"/>
    <property type="project" value="UniProtKB-UniRule"/>
</dbReference>
<evidence type="ECO:0000256" key="2">
    <source>
        <dbReference type="ARBA" id="ARBA00008531"/>
    </source>
</evidence>
<dbReference type="GO" id="GO:0015031">
    <property type="term" value="P:protein transport"/>
    <property type="evidence" value="ECO:0007669"/>
    <property type="project" value="UniProtKB-KW"/>
</dbReference>
<keyword evidence="16" id="KW-0282">Flagellum</keyword>
<comment type="similarity">
    <text evidence="2">Belongs to the GTP-binding SRP family.</text>
</comment>
<keyword evidence="8" id="KW-0653">Protein transport</keyword>
<evidence type="ECO:0000259" key="14">
    <source>
        <dbReference type="SMART" id="SM00382"/>
    </source>
</evidence>
<feature type="domain" description="AAA+ ATPase" evidence="14">
    <location>
        <begin position="161"/>
        <end position="296"/>
    </location>
</feature>
<dbReference type="Gene3D" id="3.40.50.300">
    <property type="entry name" value="P-loop containing nucleotide triphosphate hydrolases"/>
    <property type="match status" value="1"/>
</dbReference>
<dbReference type="OrthoDB" id="9778554at2"/>
<evidence type="ECO:0000256" key="13">
    <source>
        <dbReference type="NCBIfam" id="TIGR03499"/>
    </source>
</evidence>
<dbReference type="InterPro" id="IPR020006">
    <property type="entry name" value="FlhF"/>
</dbReference>
<evidence type="ECO:0000256" key="5">
    <source>
        <dbReference type="ARBA" id="ARBA00022475"/>
    </source>
</evidence>
<keyword evidence="5" id="KW-1003">Cell membrane</keyword>
<dbReference type="SMART" id="SM00382">
    <property type="entry name" value="AAA"/>
    <property type="match status" value="1"/>
</dbReference>
<accession>A0A2S7XQF6</accession>
<keyword evidence="11" id="KW-1006">Bacterial flagellum protein export</keyword>
<protein>
    <recommendedName>
        <fullName evidence="3 13">Flagellar biosynthesis protein FlhF</fullName>
    </recommendedName>
</protein>
<evidence type="ECO:0000256" key="9">
    <source>
        <dbReference type="ARBA" id="ARBA00023134"/>
    </source>
</evidence>
<keyword evidence="17" id="KW-1185">Reference proteome</keyword>
<keyword evidence="6" id="KW-0547">Nucleotide-binding</keyword>
<dbReference type="Pfam" id="PF00448">
    <property type="entry name" value="SRP54"/>
    <property type="match status" value="1"/>
</dbReference>
<evidence type="ECO:0000256" key="8">
    <source>
        <dbReference type="ARBA" id="ARBA00022927"/>
    </source>
</evidence>
<keyword evidence="7" id="KW-1005">Bacterial flagellum biogenesis</keyword>
<dbReference type="InterPro" id="IPR003593">
    <property type="entry name" value="AAA+_ATPase"/>
</dbReference>
<evidence type="ECO:0000256" key="11">
    <source>
        <dbReference type="ARBA" id="ARBA00023225"/>
    </source>
</evidence>